<evidence type="ECO:0000256" key="4">
    <source>
        <dbReference type="ARBA" id="ARBA00022806"/>
    </source>
</evidence>
<dbReference type="SMART" id="SM00487">
    <property type="entry name" value="DEXDc"/>
    <property type="match status" value="1"/>
</dbReference>
<dbReference type="SUPFAM" id="SSF52540">
    <property type="entry name" value="P-loop containing nucleoside triphosphate hydrolases"/>
    <property type="match status" value="1"/>
</dbReference>
<dbReference type="Proteomes" id="UP000301737">
    <property type="component" value="Unassembled WGS sequence"/>
</dbReference>
<dbReference type="InterPro" id="IPR014001">
    <property type="entry name" value="Helicase_ATP-bd"/>
</dbReference>
<dbReference type="OrthoDB" id="4310724at2759"/>
<dbReference type="GO" id="GO:0006364">
    <property type="term" value="P:rRNA processing"/>
    <property type="evidence" value="ECO:0007669"/>
    <property type="project" value="UniProtKB-ARBA"/>
</dbReference>
<dbReference type="Pfam" id="PF00271">
    <property type="entry name" value="Helicase_C"/>
    <property type="match status" value="1"/>
</dbReference>
<keyword evidence="12" id="KW-1185">Reference proteome</keyword>
<dbReference type="InterPro" id="IPR001650">
    <property type="entry name" value="Helicase_C-like"/>
</dbReference>
<keyword evidence="6" id="KW-0694">RNA-binding</keyword>
<dbReference type="GO" id="GO:0016787">
    <property type="term" value="F:hydrolase activity"/>
    <property type="evidence" value="ECO:0007669"/>
    <property type="project" value="UniProtKB-KW"/>
</dbReference>
<dbReference type="GO" id="GO:0005524">
    <property type="term" value="F:ATP binding"/>
    <property type="evidence" value="ECO:0007669"/>
    <property type="project" value="UniProtKB-KW"/>
</dbReference>
<dbReference type="Pfam" id="PF00270">
    <property type="entry name" value="DEAD"/>
    <property type="match status" value="1"/>
</dbReference>
<keyword evidence="4 8" id="KW-0347">Helicase</keyword>
<dbReference type="GO" id="GO:0005829">
    <property type="term" value="C:cytosol"/>
    <property type="evidence" value="ECO:0007669"/>
    <property type="project" value="TreeGrafter"/>
</dbReference>
<comment type="similarity">
    <text evidence="8">Belongs to the DEAD box helicase family.</text>
</comment>
<evidence type="ECO:0000256" key="3">
    <source>
        <dbReference type="ARBA" id="ARBA00022801"/>
    </source>
</evidence>
<name>A0A4C2DZ58_9SACH</name>
<dbReference type="GO" id="GO:0003723">
    <property type="term" value="F:RNA binding"/>
    <property type="evidence" value="ECO:0007669"/>
    <property type="project" value="UniProtKB-KW"/>
</dbReference>
<feature type="domain" description="Helicase ATP-binding" evidence="9">
    <location>
        <begin position="1"/>
        <end position="180"/>
    </location>
</feature>
<comment type="catalytic activity">
    <reaction evidence="7">
        <text>ATP + H2O = ADP + phosphate + H(+)</text>
        <dbReference type="Rhea" id="RHEA:13065"/>
        <dbReference type="ChEBI" id="CHEBI:15377"/>
        <dbReference type="ChEBI" id="CHEBI:15378"/>
        <dbReference type="ChEBI" id="CHEBI:30616"/>
        <dbReference type="ChEBI" id="CHEBI:43474"/>
        <dbReference type="ChEBI" id="CHEBI:456216"/>
        <dbReference type="EC" id="3.6.4.13"/>
    </reaction>
</comment>
<dbReference type="InterPro" id="IPR000629">
    <property type="entry name" value="RNA-helicase_DEAD-box_CS"/>
</dbReference>
<dbReference type="PROSITE" id="PS51192">
    <property type="entry name" value="HELICASE_ATP_BIND_1"/>
    <property type="match status" value="1"/>
</dbReference>
<proteinExistence type="inferred from homology"/>
<dbReference type="InterPro" id="IPR011545">
    <property type="entry name" value="DEAD/DEAH_box_helicase_dom"/>
</dbReference>
<dbReference type="EC" id="3.6.4.13" evidence="1"/>
<dbReference type="EMBL" id="BIMX01000001">
    <property type="protein sequence ID" value="GCE97240.1"/>
    <property type="molecule type" value="Genomic_DNA"/>
</dbReference>
<dbReference type="Gene3D" id="3.40.50.300">
    <property type="entry name" value="P-loop containing nucleotide triphosphate hydrolases"/>
    <property type="match status" value="2"/>
</dbReference>
<evidence type="ECO:0000313" key="11">
    <source>
        <dbReference type="EMBL" id="GCE97240.1"/>
    </source>
</evidence>
<evidence type="ECO:0000313" key="12">
    <source>
        <dbReference type="Proteomes" id="UP000301737"/>
    </source>
</evidence>
<evidence type="ECO:0000256" key="8">
    <source>
        <dbReference type="RuleBase" id="RU000492"/>
    </source>
</evidence>
<evidence type="ECO:0000256" key="7">
    <source>
        <dbReference type="ARBA" id="ARBA00047984"/>
    </source>
</evidence>
<dbReference type="PROSITE" id="PS00039">
    <property type="entry name" value="DEAD_ATP_HELICASE"/>
    <property type="match status" value="1"/>
</dbReference>
<feature type="domain" description="Helicase C-terminal" evidence="10">
    <location>
        <begin position="230"/>
        <end position="389"/>
    </location>
</feature>
<dbReference type="AlphaFoldDB" id="A0A4C2DZ58"/>
<keyword evidence="3 8" id="KW-0378">Hydrolase</keyword>
<dbReference type="GO" id="GO:0003724">
    <property type="term" value="F:RNA helicase activity"/>
    <property type="evidence" value="ECO:0007669"/>
    <property type="project" value="UniProtKB-EC"/>
</dbReference>
<dbReference type="InterPro" id="IPR050079">
    <property type="entry name" value="DEAD_box_RNA_helicase"/>
</dbReference>
<keyword evidence="5 8" id="KW-0067">ATP-binding</keyword>
<accession>A0A4C2DZ58</accession>
<protein>
    <recommendedName>
        <fullName evidence="1">RNA helicase</fullName>
        <ecNumber evidence="1">3.6.4.13</ecNumber>
    </recommendedName>
</protein>
<dbReference type="PANTHER" id="PTHR47959:SF1">
    <property type="entry name" value="ATP-DEPENDENT RNA HELICASE DBPA"/>
    <property type="match status" value="1"/>
</dbReference>
<keyword evidence="2 8" id="KW-0547">Nucleotide-binding</keyword>
<evidence type="ECO:0000256" key="2">
    <source>
        <dbReference type="ARBA" id="ARBA00022741"/>
    </source>
</evidence>
<evidence type="ECO:0000256" key="1">
    <source>
        <dbReference type="ARBA" id="ARBA00012552"/>
    </source>
</evidence>
<gene>
    <name evidence="11" type="primary">MAK5</name>
    <name evidence="11" type="ORF">ZYGM_004664</name>
</gene>
<dbReference type="PROSITE" id="PS51194">
    <property type="entry name" value="HELICASE_CTER"/>
    <property type="match status" value="1"/>
</dbReference>
<dbReference type="InterPro" id="IPR027417">
    <property type="entry name" value="P-loop_NTPase"/>
</dbReference>
<reference evidence="11 12" key="1">
    <citation type="submission" date="2019-01" db="EMBL/GenBank/DDBJ databases">
        <title>Draft Genome Sequencing of Zygosaccharomyces mellis Ca-7.</title>
        <authorList>
            <person name="Shiwa Y."/>
            <person name="Kanesaki Y."/>
            <person name="Ishige T."/>
            <person name="Mura K."/>
            <person name="Hori T."/>
            <person name="Tamura T."/>
        </authorList>
    </citation>
    <scope>NUCLEOTIDE SEQUENCE [LARGE SCALE GENOMIC DNA]</scope>
    <source>
        <strain evidence="11 12">Ca-7</strain>
    </source>
</reference>
<dbReference type="PANTHER" id="PTHR47959">
    <property type="entry name" value="ATP-DEPENDENT RNA HELICASE RHLE-RELATED"/>
    <property type="match status" value="1"/>
</dbReference>
<comment type="caution">
    <text evidence="11">The sequence shown here is derived from an EMBL/GenBank/DDBJ whole genome shotgun (WGS) entry which is preliminary data.</text>
</comment>
<evidence type="ECO:0000259" key="10">
    <source>
        <dbReference type="PROSITE" id="PS51194"/>
    </source>
</evidence>
<evidence type="ECO:0000259" key="9">
    <source>
        <dbReference type="PROSITE" id="PS51192"/>
    </source>
</evidence>
<evidence type="ECO:0000256" key="6">
    <source>
        <dbReference type="ARBA" id="ARBA00022884"/>
    </source>
</evidence>
<organism evidence="11 12">
    <name type="scientific">Zygosaccharomyces mellis</name>
    <dbReference type="NCBI Taxonomy" id="42258"/>
    <lineage>
        <taxon>Eukaryota</taxon>
        <taxon>Fungi</taxon>
        <taxon>Dikarya</taxon>
        <taxon>Ascomycota</taxon>
        <taxon>Saccharomycotina</taxon>
        <taxon>Saccharomycetes</taxon>
        <taxon>Saccharomycetales</taxon>
        <taxon>Saccharomycetaceae</taxon>
        <taxon>Zygosaccharomyces</taxon>
    </lineage>
</organism>
<evidence type="ECO:0000256" key="5">
    <source>
        <dbReference type="ARBA" id="ARBA00022840"/>
    </source>
</evidence>
<dbReference type="CDD" id="cd18787">
    <property type="entry name" value="SF2_C_DEAD"/>
    <property type="match status" value="1"/>
</dbReference>
<dbReference type="SMART" id="SM00490">
    <property type="entry name" value="HELICc"/>
    <property type="match status" value="1"/>
</dbReference>
<sequence>MGKAATGSGKTLAYGIPLLESLVSEPDSSKPIGIIFTPTRELAQQVTQHLKKLGQLVIKKSKFAILPLTGGLSIQKQERLLKYENSARIVVATPGRFLELIEKNLDLIPRFAHINTLVLDEADRLLQDGHFEEFEKILKLLGSSRKSFNKIGWQTMIFSATFSLNLFSKLVTMSWKSLKKDENEMEQVLKHLMQKIRFKSKPVIVDTNSEEKIKSQIRESLIECGPMERDLYSYYFLSLYPGTTLIFCNSIDSVKKLCAYLNNLKVDAFQIHSSMTQKNRLRNLEKYLLRSAQNSSQNKATVLVASDVAARGLDIPGIKHVVHYHLPRTADTYIHRSGRTARAGNEGVSVMICSPEEAMGPLRKLRKMLADNTVDEEITKHKKWQNEVPLLPIESDIVNELKERSTLASELADHQLALTSINKEDSWMQQAAQDLGVDIDSDEEFADLKKSKKQNKAMDKTEAKRVKAYLNQLLSRPIRKDRRQKYLTGGFVNLADNLVKKRGHDSIIGHAKVDALETLKNKKRRN</sequence>